<organism evidence="5 6">
    <name type="scientific">Austwickia chelonae NBRC 105200</name>
    <dbReference type="NCBI Taxonomy" id="1184607"/>
    <lineage>
        <taxon>Bacteria</taxon>
        <taxon>Bacillati</taxon>
        <taxon>Actinomycetota</taxon>
        <taxon>Actinomycetes</taxon>
        <taxon>Micrococcales</taxon>
        <taxon>Dermatophilaceae</taxon>
        <taxon>Austwickia</taxon>
    </lineage>
</organism>
<evidence type="ECO:0000313" key="5">
    <source>
        <dbReference type="EMBL" id="GAB78870.1"/>
    </source>
</evidence>
<name>K6VU49_9MICO</name>
<comment type="similarity">
    <text evidence="2">Belongs to the bacterial solute-binding protein 1 family.</text>
</comment>
<dbReference type="eggNOG" id="COG1653">
    <property type="taxonomic scope" value="Bacteria"/>
</dbReference>
<dbReference type="OrthoDB" id="7918484at2"/>
<protein>
    <submittedName>
        <fullName evidence="5">Putative ABC transporter substrate-binding protein</fullName>
    </submittedName>
</protein>
<comment type="subcellular location">
    <subcellularLocation>
        <location evidence="1">Cell envelope</location>
    </subcellularLocation>
</comment>
<proteinExistence type="inferred from homology"/>
<keyword evidence="3" id="KW-0813">Transport</keyword>
<comment type="caution">
    <text evidence="5">The sequence shown here is derived from an EMBL/GenBank/DDBJ whole genome shotgun (WGS) entry which is preliminary data.</text>
</comment>
<evidence type="ECO:0000256" key="4">
    <source>
        <dbReference type="ARBA" id="ARBA00022729"/>
    </source>
</evidence>
<dbReference type="RefSeq" id="WP_006503627.1">
    <property type="nucleotide sequence ID" value="NZ_BAGZ01000017.1"/>
</dbReference>
<dbReference type="PANTHER" id="PTHR43649:SF31">
    <property type="entry name" value="SN-GLYCEROL-3-PHOSPHATE-BINDING PERIPLASMIC PROTEIN UGPB"/>
    <property type="match status" value="1"/>
</dbReference>
<evidence type="ECO:0000313" key="6">
    <source>
        <dbReference type="Proteomes" id="UP000008495"/>
    </source>
</evidence>
<dbReference type="Proteomes" id="UP000008495">
    <property type="component" value="Unassembled WGS sequence"/>
</dbReference>
<keyword evidence="6" id="KW-1185">Reference proteome</keyword>
<dbReference type="EMBL" id="BAGZ01000017">
    <property type="protein sequence ID" value="GAB78870.1"/>
    <property type="molecule type" value="Genomic_DNA"/>
</dbReference>
<evidence type="ECO:0000256" key="3">
    <source>
        <dbReference type="ARBA" id="ARBA00022448"/>
    </source>
</evidence>
<accession>K6VU49</accession>
<keyword evidence="4" id="KW-0732">Signal</keyword>
<dbReference type="AlphaFoldDB" id="K6VU49"/>
<evidence type="ECO:0000256" key="1">
    <source>
        <dbReference type="ARBA" id="ARBA00004196"/>
    </source>
</evidence>
<evidence type="ECO:0000256" key="2">
    <source>
        <dbReference type="ARBA" id="ARBA00008520"/>
    </source>
</evidence>
<dbReference type="STRING" id="100225.SAMN05421595_0081"/>
<dbReference type="CDD" id="cd13585">
    <property type="entry name" value="PBP2_TMBP_like"/>
    <property type="match status" value="1"/>
</dbReference>
<dbReference type="InterPro" id="IPR050490">
    <property type="entry name" value="Bact_solute-bd_prot1"/>
</dbReference>
<dbReference type="Pfam" id="PF13416">
    <property type="entry name" value="SBP_bac_8"/>
    <property type="match status" value="1"/>
</dbReference>
<sequence>MTHTRTVLTVVLTGSLLVGLSACGGAAKSKGSGGTDGKTELTYALWDKAQQGAYTACIAAFQKENPKISVKIDQTGWDEYWTSLSTKMAAGKAPDVFTNHVARYPQLQSGRQLLELDQAVTEHRVDLEKFRPGLAEMWIRDGKRYGIPKDFDTIGLFVNTELLNGTGTTLEQAGQLTWNPTDGGTFETFIAALSVDSAGRRGTDPGFDASSVKTYGLYAYDPADGYGQTWWANFALSNGWSYADTHPFPRSLNYGDPKLAQTFAWFQRMVKKGYIPSPDKVGKLGRSALLDGGTVAMVADGSWGMGTYAAGKTDVTVLPLPIGPVGRRTVLNGLADSVSAGTKYPQEAVKLVAFLGSKACQDIVADAGVVLPAVTSSAGKAVETMTTKFAHRKGLDPKVFLDAAEDRKNTAPYPIVDRGIDINKLGGDVADRIMTGRGEPDQELEAVNARINALIT</sequence>
<dbReference type="SUPFAM" id="SSF53850">
    <property type="entry name" value="Periplasmic binding protein-like II"/>
    <property type="match status" value="1"/>
</dbReference>
<dbReference type="GO" id="GO:0030313">
    <property type="term" value="C:cell envelope"/>
    <property type="evidence" value="ECO:0007669"/>
    <property type="project" value="UniProtKB-SubCell"/>
</dbReference>
<gene>
    <name evidence="5" type="ORF">AUCHE_17_00820</name>
</gene>
<reference evidence="5 6" key="1">
    <citation type="submission" date="2012-08" db="EMBL/GenBank/DDBJ databases">
        <title>Whole genome shotgun sequence of Austwickia chelonae NBRC 105200.</title>
        <authorList>
            <person name="Yoshida I."/>
            <person name="Hosoyama A."/>
            <person name="Tsuchikane K."/>
            <person name="Katsumata H."/>
            <person name="Ando Y."/>
            <person name="Ohji S."/>
            <person name="Hamada M."/>
            <person name="Tamura T."/>
            <person name="Yamazoe A."/>
            <person name="Yamazaki S."/>
            <person name="Fujita N."/>
        </authorList>
    </citation>
    <scope>NUCLEOTIDE SEQUENCE [LARGE SCALE GENOMIC DNA]</scope>
    <source>
        <strain evidence="5 6">NBRC 105200</strain>
    </source>
</reference>
<dbReference type="PROSITE" id="PS51257">
    <property type="entry name" value="PROKAR_LIPOPROTEIN"/>
    <property type="match status" value="1"/>
</dbReference>
<dbReference type="InterPro" id="IPR006059">
    <property type="entry name" value="SBP"/>
</dbReference>
<dbReference type="PANTHER" id="PTHR43649">
    <property type="entry name" value="ARABINOSE-BINDING PROTEIN-RELATED"/>
    <property type="match status" value="1"/>
</dbReference>
<dbReference type="Gene3D" id="3.40.190.10">
    <property type="entry name" value="Periplasmic binding protein-like II"/>
    <property type="match status" value="1"/>
</dbReference>